<evidence type="ECO:0000313" key="2">
    <source>
        <dbReference type="Proteomes" id="UP001140234"/>
    </source>
</evidence>
<dbReference type="Proteomes" id="UP001140234">
    <property type="component" value="Unassembled WGS sequence"/>
</dbReference>
<evidence type="ECO:0000313" key="1">
    <source>
        <dbReference type="EMBL" id="KAJ2768178.1"/>
    </source>
</evidence>
<protein>
    <submittedName>
        <fullName evidence="1">Uncharacterized protein</fullName>
    </submittedName>
</protein>
<proteinExistence type="predicted"/>
<dbReference type="EMBL" id="JANBUJ010001241">
    <property type="protein sequence ID" value="KAJ2768178.1"/>
    <property type="molecule type" value="Genomic_DNA"/>
</dbReference>
<reference evidence="1" key="1">
    <citation type="submission" date="2022-07" db="EMBL/GenBank/DDBJ databases">
        <title>Phylogenomic reconstructions and comparative analyses of Kickxellomycotina fungi.</title>
        <authorList>
            <person name="Reynolds N.K."/>
            <person name="Stajich J.E."/>
            <person name="Barry K."/>
            <person name="Grigoriev I.V."/>
            <person name="Crous P."/>
            <person name="Smith M.E."/>
        </authorList>
    </citation>
    <scope>NUCLEOTIDE SEQUENCE</scope>
    <source>
        <strain evidence="1">CBS 109366</strain>
    </source>
</reference>
<accession>A0ACC1JVK3</accession>
<sequence>MFPKVVISEEVFNEFMAKNYVIVFFPHEDTERFLEFRKDVRLLVDHLVEKDYMSYTVVRSGWTRHMKETRGVKKPRGVACFKKGVLKKELEGYDLKKFIELIKDFNPNGPDAPAADSGSSGCCDCIIL</sequence>
<organism evidence="1 2">
    <name type="scientific">Coemansia nantahalensis</name>
    <dbReference type="NCBI Taxonomy" id="2789366"/>
    <lineage>
        <taxon>Eukaryota</taxon>
        <taxon>Fungi</taxon>
        <taxon>Fungi incertae sedis</taxon>
        <taxon>Zoopagomycota</taxon>
        <taxon>Kickxellomycotina</taxon>
        <taxon>Kickxellomycetes</taxon>
        <taxon>Kickxellales</taxon>
        <taxon>Kickxellaceae</taxon>
        <taxon>Coemansia</taxon>
    </lineage>
</organism>
<comment type="caution">
    <text evidence="1">The sequence shown here is derived from an EMBL/GenBank/DDBJ whole genome shotgun (WGS) entry which is preliminary data.</text>
</comment>
<name>A0ACC1JVK3_9FUNG</name>
<keyword evidence="2" id="KW-1185">Reference proteome</keyword>
<gene>
    <name evidence="1" type="ORF">IWQ57_003647</name>
</gene>